<evidence type="ECO:0000313" key="6">
    <source>
        <dbReference type="Proteomes" id="UP001183610"/>
    </source>
</evidence>
<dbReference type="EMBL" id="JAVRER010000009">
    <property type="protein sequence ID" value="MDT0415512.1"/>
    <property type="molecule type" value="Genomic_DNA"/>
</dbReference>
<dbReference type="AlphaFoldDB" id="A0ABD5E2L1"/>
<comment type="caution">
    <text evidence="4">The sequence shown here is derived from an EMBL/GenBank/DDBJ whole genome shotgun (WGS) entry which is preliminary data.</text>
</comment>
<evidence type="ECO:0000313" key="3">
    <source>
        <dbReference type="EMBL" id="MDT0409125.1"/>
    </source>
</evidence>
<evidence type="ECO:0000256" key="2">
    <source>
        <dbReference type="SAM" id="Phobius"/>
    </source>
</evidence>
<keyword evidence="2" id="KW-0472">Membrane</keyword>
<proteinExistence type="predicted"/>
<evidence type="ECO:0000313" key="4">
    <source>
        <dbReference type="EMBL" id="MDT0415512.1"/>
    </source>
</evidence>
<evidence type="ECO:0000256" key="1">
    <source>
        <dbReference type="SAM" id="MobiDB-lite"/>
    </source>
</evidence>
<gene>
    <name evidence="4" type="ORF">RM574_08410</name>
    <name evidence="3" type="ORF">RM698_08665</name>
</gene>
<name>A0ABD5E2L1_9ACTN</name>
<organism evidence="4 5">
    <name type="scientific">Streptomyces evansiae</name>
    <dbReference type="NCBI Taxonomy" id="3075535"/>
    <lineage>
        <taxon>Bacteria</taxon>
        <taxon>Bacillati</taxon>
        <taxon>Actinomycetota</taxon>
        <taxon>Actinomycetes</taxon>
        <taxon>Kitasatosporales</taxon>
        <taxon>Streptomycetaceae</taxon>
        <taxon>Streptomyces</taxon>
    </lineage>
</organism>
<dbReference type="Proteomes" id="UP001183607">
    <property type="component" value="Unassembled WGS sequence"/>
</dbReference>
<dbReference type="RefSeq" id="WP_009062524.1">
    <property type="nucleotide sequence ID" value="NZ_JAVRER010000009.1"/>
</dbReference>
<dbReference type="InterPro" id="IPR045513">
    <property type="entry name" value="DUF6479"/>
</dbReference>
<keyword evidence="6" id="KW-1185">Reference proteome</keyword>
<feature type="region of interest" description="Disordered" evidence="1">
    <location>
        <begin position="40"/>
        <end position="117"/>
    </location>
</feature>
<keyword evidence="2" id="KW-1133">Transmembrane helix</keyword>
<accession>A0ABD5E2L1</accession>
<dbReference type="Pfam" id="PF20087">
    <property type="entry name" value="DUF6479"/>
    <property type="match status" value="1"/>
</dbReference>
<evidence type="ECO:0000313" key="5">
    <source>
        <dbReference type="Proteomes" id="UP001183607"/>
    </source>
</evidence>
<reference evidence="5" key="1">
    <citation type="submission" date="2023-07" db="EMBL/GenBank/DDBJ databases">
        <title>30 novel species of actinomycetes from the DSMZ collection.</title>
        <authorList>
            <person name="Nouioui I."/>
        </authorList>
    </citation>
    <scope>NUCLEOTIDE SEQUENCE [LARGE SCALE GENOMIC DNA]</scope>
    <source>
        <strain evidence="3">DSM 41979</strain>
        <strain evidence="5">DSM 41982</strain>
    </source>
</reference>
<dbReference type="EMBL" id="JAVRET010000014">
    <property type="protein sequence ID" value="MDT0409125.1"/>
    <property type="molecule type" value="Genomic_DNA"/>
</dbReference>
<feature type="transmembrane region" description="Helical" evidence="2">
    <location>
        <begin position="12"/>
        <end position="34"/>
    </location>
</feature>
<feature type="compositionally biased region" description="Basic and acidic residues" evidence="1">
    <location>
        <begin position="61"/>
        <end position="81"/>
    </location>
</feature>
<dbReference type="Proteomes" id="UP001183610">
    <property type="component" value="Unassembled WGS sequence"/>
</dbReference>
<protein>
    <submittedName>
        <fullName evidence="4">DUF6479 family protein</fullName>
    </submittedName>
</protein>
<keyword evidence="2" id="KW-0812">Transmembrane</keyword>
<reference evidence="4" key="2">
    <citation type="submission" date="2024-03" db="EMBL/GenBank/DDBJ databases">
        <title>30 novel species of actinomycetes from the DSMZ collection.</title>
        <authorList>
            <person name="Nouioui I."/>
        </authorList>
    </citation>
    <scope>NUCLEOTIDE SEQUENCE</scope>
    <source>
        <strain evidence="6">DSM 41979</strain>
        <strain evidence="4">DSM 41982</strain>
    </source>
</reference>
<sequence>MDTTQWNLAANSAAIIMPVIGVFVVAALIAAFAYGRRLRARQPAPPKPDEQPHLPEGGPIGEERELREPDEMEPREARLTPHELNGGGTGQNRRSPSQKERKWDENSSGGFGSGGFG</sequence>